<dbReference type="AlphaFoldDB" id="A0A060SW16"/>
<accession>A0A060SW16</accession>
<dbReference type="EMBL" id="HG937691">
    <property type="protein sequence ID" value="CDP33095.1"/>
    <property type="molecule type" value="Genomic_DNA"/>
</dbReference>
<name>A0A060SW16_BLAAD</name>
<organism evidence="2">
    <name type="scientific">Blastobotrys adeninivorans</name>
    <name type="common">Yeast</name>
    <name type="synonym">Arxula adeninivorans</name>
    <dbReference type="NCBI Taxonomy" id="409370"/>
    <lineage>
        <taxon>Eukaryota</taxon>
        <taxon>Fungi</taxon>
        <taxon>Dikarya</taxon>
        <taxon>Ascomycota</taxon>
        <taxon>Saccharomycotina</taxon>
        <taxon>Dipodascomycetes</taxon>
        <taxon>Dipodascales</taxon>
        <taxon>Trichomonascaceae</taxon>
        <taxon>Blastobotrys</taxon>
    </lineage>
</organism>
<protein>
    <submittedName>
        <fullName evidence="2">ARAD1A01628p</fullName>
    </submittedName>
</protein>
<evidence type="ECO:0000313" key="2">
    <source>
        <dbReference type="EMBL" id="CDP33095.1"/>
    </source>
</evidence>
<sequence length="133" mass="15013">MLALAALCAVVLLVVILLPVFNGIGSYKKVALKDYEPRVKVIKKKKQPDSYQPYGYVYEDDGSVRSVTSSSSQIKFTPETGAKPRSRYVDPNVDPYKAHNSHIDNKFDYDAFIKQADKEDQEEVKGRLARENV</sequence>
<proteinExistence type="predicted"/>
<gene>
    <name evidence="2" type="ORF">GNLVRS02_ARAD1A01628g</name>
</gene>
<evidence type="ECO:0000256" key="1">
    <source>
        <dbReference type="SAM" id="MobiDB-lite"/>
    </source>
</evidence>
<feature type="region of interest" description="Disordered" evidence="1">
    <location>
        <begin position="69"/>
        <end position="90"/>
    </location>
</feature>
<reference evidence="2" key="1">
    <citation type="submission" date="2014-02" db="EMBL/GenBank/DDBJ databases">
        <authorList>
            <person name="Genoscope - CEA"/>
        </authorList>
    </citation>
    <scope>NUCLEOTIDE SEQUENCE</scope>
    <source>
        <strain evidence="2">LS3</strain>
    </source>
</reference>
<reference evidence="2" key="2">
    <citation type="submission" date="2014-06" db="EMBL/GenBank/DDBJ databases">
        <title>The complete genome of Blastobotrys (Arxula) adeninivorans LS3 - a yeast of biotechnological interest.</title>
        <authorList>
            <person name="Kunze G."/>
            <person name="Gaillardin C."/>
            <person name="Czernicka M."/>
            <person name="Durrens P."/>
            <person name="Martin T."/>
            <person name="Boer E."/>
            <person name="Gabaldon T."/>
            <person name="Cruz J."/>
            <person name="Talla E."/>
            <person name="Marck C."/>
            <person name="Goffeau A."/>
            <person name="Barbe V."/>
            <person name="Baret P."/>
            <person name="Baronian K."/>
            <person name="Beier S."/>
            <person name="Bleykasten C."/>
            <person name="Bode R."/>
            <person name="Casaregola S."/>
            <person name="Despons L."/>
            <person name="Fairhead C."/>
            <person name="Giersberg M."/>
            <person name="Gierski P."/>
            <person name="Hahnel U."/>
            <person name="Hartmann A."/>
            <person name="Jankowska D."/>
            <person name="Jubin C."/>
            <person name="Jung P."/>
            <person name="Lafontaine I."/>
            <person name="Leh-Louis V."/>
            <person name="Lemaire M."/>
            <person name="Marcet-Houben M."/>
            <person name="Mascher M."/>
            <person name="Morel G."/>
            <person name="Richard G.-F."/>
            <person name="Riechen J."/>
            <person name="Sacerdot C."/>
            <person name="Sarkar A."/>
            <person name="Savel G."/>
            <person name="Schacherer J."/>
            <person name="Sherman D."/>
            <person name="Straub M.-L."/>
            <person name="Stein N."/>
            <person name="Thierry A."/>
            <person name="Trautwein-Schult A."/>
            <person name="Westhof E."/>
            <person name="Worch S."/>
            <person name="Dujon B."/>
            <person name="Souciet J.-L."/>
            <person name="Wincker P."/>
            <person name="Scholz U."/>
            <person name="Neuveglise N."/>
        </authorList>
    </citation>
    <scope>NUCLEOTIDE SEQUENCE</scope>
    <source>
        <strain evidence="2">LS3</strain>
    </source>
</reference>